<dbReference type="InterPro" id="IPR002881">
    <property type="entry name" value="DUF58"/>
</dbReference>
<dbReference type="Proteomes" id="UP000008631">
    <property type="component" value="Chromosome"/>
</dbReference>
<evidence type="ECO:0000259" key="1">
    <source>
        <dbReference type="Pfam" id="PF01882"/>
    </source>
</evidence>
<dbReference type="Pfam" id="PF01882">
    <property type="entry name" value="DUF58"/>
    <property type="match status" value="1"/>
</dbReference>
<evidence type="ECO:0000313" key="2">
    <source>
        <dbReference type="EMBL" id="ADV62138.1"/>
    </source>
</evidence>
<dbReference type="STRING" id="575540.Isop_1553"/>
<dbReference type="OrthoDB" id="9812729at2"/>
<dbReference type="eggNOG" id="COG1721">
    <property type="taxonomic scope" value="Bacteria"/>
</dbReference>
<reference evidence="2 3" key="2">
    <citation type="journal article" date="2011" name="Stand. Genomic Sci.">
        <title>Complete genome sequence of Isosphaera pallida type strain (IS1B).</title>
        <authorList>
            <consortium name="US DOE Joint Genome Institute (JGI-PGF)"/>
            <person name="Goker M."/>
            <person name="Cleland D."/>
            <person name="Saunders E."/>
            <person name="Lapidus A."/>
            <person name="Nolan M."/>
            <person name="Lucas S."/>
            <person name="Hammon N."/>
            <person name="Deshpande S."/>
            <person name="Cheng J.F."/>
            <person name="Tapia R."/>
            <person name="Han C."/>
            <person name="Goodwin L."/>
            <person name="Pitluck S."/>
            <person name="Liolios K."/>
            <person name="Pagani I."/>
            <person name="Ivanova N."/>
            <person name="Mavromatis K."/>
            <person name="Pati A."/>
            <person name="Chen A."/>
            <person name="Palaniappan K."/>
            <person name="Land M."/>
            <person name="Hauser L."/>
            <person name="Chang Y.J."/>
            <person name="Jeffries C.D."/>
            <person name="Detter J.C."/>
            <person name="Beck B."/>
            <person name="Woyke T."/>
            <person name="Bristow J."/>
            <person name="Eisen J.A."/>
            <person name="Markowitz V."/>
            <person name="Hugenholtz P."/>
            <person name="Kyrpides N.C."/>
            <person name="Klenk H.P."/>
        </authorList>
    </citation>
    <scope>NUCLEOTIDE SEQUENCE [LARGE SCALE GENOMIC DNA]</scope>
    <source>
        <strain evidence="3">ATCC 43644 / DSM 9630 / IS1B</strain>
    </source>
</reference>
<dbReference type="RefSeq" id="WP_013564426.1">
    <property type="nucleotide sequence ID" value="NC_014962.1"/>
</dbReference>
<dbReference type="HOGENOM" id="CLU_929926_0_0_0"/>
<reference key="1">
    <citation type="submission" date="2010-11" db="EMBL/GenBank/DDBJ databases">
        <title>The complete sequence of chromosome of Isophaera pallida ATCC 43644.</title>
        <authorList>
            <consortium name="US DOE Joint Genome Institute (JGI-PGF)"/>
            <person name="Lucas S."/>
            <person name="Copeland A."/>
            <person name="Lapidus A."/>
            <person name="Bruce D."/>
            <person name="Goodwin L."/>
            <person name="Pitluck S."/>
            <person name="Kyrpides N."/>
            <person name="Mavromatis K."/>
            <person name="Pagani I."/>
            <person name="Ivanova N."/>
            <person name="Saunders E."/>
            <person name="Brettin T."/>
            <person name="Detter J.C."/>
            <person name="Han C."/>
            <person name="Tapia R."/>
            <person name="Land M."/>
            <person name="Hauser L."/>
            <person name="Markowitz V."/>
            <person name="Cheng J.-F."/>
            <person name="Hugenholtz P."/>
            <person name="Woyke T."/>
            <person name="Wu D."/>
            <person name="Eisen J.A."/>
        </authorList>
    </citation>
    <scope>NUCLEOTIDE SEQUENCE</scope>
    <source>
        <strain>ATCC 43644</strain>
    </source>
</reference>
<keyword evidence="3" id="KW-1185">Reference proteome</keyword>
<sequence length="299" mass="33941">MGASAIPPPPDPERLRRAWERWMIRRERVRNPLRPVAAARSSTPSPSGRVGRPAVGRAWEFDRLRPYEPGDPISDLDWNATARLGIPHLRAYREERTGPVWVVLDVSSSVLVDPLIRVGTRHLGLMILETAHRAGRPLGLIEASDRIERVDPPHQPRPLSAWRRRLATDPGPPRQVARTDPRIWIDHLDHWARRHGSALVLAVGDGWIPPEGRAALSRFARTSRYFFTMVDVYSRHRPVAPWSVEPRPMRDAETGEVVWVGPMPAYLEPPPPAEDVDRLTLDFSAPQPWLDLERCLDST</sequence>
<protein>
    <recommendedName>
        <fullName evidence="1">DUF58 domain-containing protein</fullName>
    </recommendedName>
</protein>
<dbReference type="PANTHER" id="PTHR33608">
    <property type="entry name" value="BLL2464 PROTEIN"/>
    <property type="match status" value="1"/>
</dbReference>
<name>E8QZ01_ISOPI</name>
<gene>
    <name evidence="2" type="ordered locus">Isop_1553</name>
</gene>
<evidence type="ECO:0000313" key="3">
    <source>
        <dbReference type="Proteomes" id="UP000008631"/>
    </source>
</evidence>
<dbReference type="EMBL" id="CP002353">
    <property type="protein sequence ID" value="ADV62138.1"/>
    <property type="molecule type" value="Genomic_DNA"/>
</dbReference>
<dbReference type="KEGG" id="ipa:Isop_1553"/>
<dbReference type="PANTHER" id="PTHR33608:SF6">
    <property type="entry name" value="BLL2464 PROTEIN"/>
    <property type="match status" value="1"/>
</dbReference>
<accession>E8QZ01</accession>
<dbReference type="InParanoid" id="E8QZ01"/>
<feature type="domain" description="DUF58" evidence="1">
    <location>
        <begin position="64"/>
        <end position="202"/>
    </location>
</feature>
<organism evidence="2 3">
    <name type="scientific">Isosphaera pallida (strain ATCC 43644 / DSM 9630 / IS1B)</name>
    <dbReference type="NCBI Taxonomy" id="575540"/>
    <lineage>
        <taxon>Bacteria</taxon>
        <taxon>Pseudomonadati</taxon>
        <taxon>Planctomycetota</taxon>
        <taxon>Planctomycetia</taxon>
        <taxon>Isosphaerales</taxon>
        <taxon>Isosphaeraceae</taxon>
        <taxon>Isosphaera</taxon>
    </lineage>
</organism>
<proteinExistence type="predicted"/>
<dbReference type="AlphaFoldDB" id="E8QZ01"/>